<evidence type="ECO:0000259" key="2">
    <source>
        <dbReference type="Pfam" id="PF06259"/>
    </source>
</evidence>
<evidence type="ECO:0000313" key="4">
    <source>
        <dbReference type="Proteomes" id="UP000317715"/>
    </source>
</evidence>
<accession>A0A4Y3NCV7</accession>
<dbReference type="InterPro" id="IPR010427">
    <property type="entry name" value="DUF1023"/>
</dbReference>
<protein>
    <recommendedName>
        <fullName evidence="2">DUF1023 domain-containing protein</fullName>
    </recommendedName>
</protein>
<gene>
    <name evidence="3" type="ORF">AAU01_17420</name>
</gene>
<dbReference type="AlphaFoldDB" id="A0A4Y3NCV7"/>
<dbReference type="OrthoDB" id="3259161at2"/>
<evidence type="ECO:0000256" key="1">
    <source>
        <dbReference type="SAM" id="MobiDB-lite"/>
    </source>
</evidence>
<name>A0A4Y3NCV7_PAEAU</name>
<reference evidence="3 4" key="1">
    <citation type="submission" date="2019-06" db="EMBL/GenBank/DDBJ databases">
        <title>Whole genome shotgun sequence of Paenarthrobacter aurescens NBRC 12136.</title>
        <authorList>
            <person name="Hosoyama A."/>
            <person name="Uohara A."/>
            <person name="Ohji S."/>
            <person name="Ichikawa N."/>
        </authorList>
    </citation>
    <scope>NUCLEOTIDE SEQUENCE [LARGE SCALE GENOMIC DNA]</scope>
    <source>
        <strain evidence="3 4">NBRC 12136</strain>
    </source>
</reference>
<dbReference type="GeneID" id="97299670"/>
<evidence type="ECO:0000313" key="3">
    <source>
        <dbReference type="EMBL" id="GEB18987.1"/>
    </source>
</evidence>
<keyword evidence="4" id="KW-1185">Reference proteome</keyword>
<comment type="caution">
    <text evidence="3">The sequence shown here is derived from an EMBL/GenBank/DDBJ whole genome shotgun (WGS) entry which is preliminary data.</text>
</comment>
<feature type="domain" description="DUF1023" evidence="2">
    <location>
        <begin position="415"/>
        <end position="552"/>
    </location>
</feature>
<dbReference type="EMBL" id="BJMD01000009">
    <property type="protein sequence ID" value="GEB18987.1"/>
    <property type="molecule type" value="Genomic_DNA"/>
</dbReference>
<feature type="region of interest" description="Disordered" evidence="1">
    <location>
        <begin position="143"/>
        <end position="164"/>
    </location>
</feature>
<sequence>MGIAFDDGAADALITAANSADEVLRAEGGFLCGAVERAVQDFNGSYGRLFKDACGIRSDDRGKLSGVLAVLAQDVGEAKHRAQQEKNRQKNMDAWQQRDNIRKQRLLSGNIAEASATVATMVLDPMPERTPVPAPAVSAVFSPRERPRFAGGPGTGTTSADPSELRGFASVSRTATNTLNSHFAAVRNAWGSFTASCSWVTIETESFVAGFEQLLAANAADADWIEQVATAFETAGSGAVADSMLNGLFIQYAAPNQVGLNDIAGLNAAQLTTWLAVPSNKARLQELLQNQEYKPAVTAAWWSSLGHTVDDGTGKVTLGETQQLLISTFPSIIGNLQGVSYTARNQANQLVLTQMLKEFDVFVHETAVGRHPTAPPWINTPGYLDRLRSIKTALETGQHGAAKQLISLNLDQPGAAISVGDLDAAKVTTYQVPGVDTTVTKSMPDLALAADTQYHQQLRVAQLNDTHAGTPPRLAVVGWVAFEPAPAAGVFDDANARTGGSFLSKDINTLAAVQNSLGNTASNNISGLSYGTLTAQAAAVEGMAVDSINLNADIGVLKGVAGVQDFHLNPGADVYQTKFTVDNVSDIGNVSRERIQGFHYQTNQAPQGGPSFTVPVPAYGAIQIGADGVGTDAGSLTPLSTENHGWLEDGEKLGYASLNTESSFNQAYVSLGLTDKLTNSGEPVEHHE</sequence>
<dbReference type="Pfam" id="PF06259">
    <property type="entry name" value="Abhydrolase_8"/>
    <property type="match status" value="1"/>
</dbReference>
<proteinExistence type="predicted"/>
<dbReference type="Proteomes" id="UP000317715">
    <property type="component" value="Unassembled WGS sequence"/>
</dbReference>
<organism evidence="3 4">
    <name type="scientific">Paenarthrobacter aurescens</name>
    <name type="common">Arthrobacter aurescens</name>
    <dbReference type="NCBI Taxonomy" id="43663"/>
    <lineage>
        <taxon>Bacteria</taxon>
        <taxon>Bacillati</taxon>
        <taxon>Actinomycetota</taxon>
        <taxon>Actinomycetes</taxon>
        <taxon>Micrococcales</taxon>
        <taxon>Micrococcaceae</taxon>
        <taxon>Paenarthrobacter</taxon>
    </lineage>
</organism>
<dbReference type="RefSeq" id="WP_141283255.1">
    <property type="nucleotide sequence ID" value="NZ_BAAAWK010000001.1"/>
</dbReference>